<protein>
    <submittedName>
        <fullName evidence="1">Uncharacterized protein</fullName>
    </submittedName>
</protein>
<name>A0A8S5TJB8_9CAUD</name>
<sequence>MTNTRKTSIGNFYPIFCRRGKYPLRDFPNF</sequence>
<organism evidence="1">
    <name type="scientific">Myoviridae sp. ctXXl13</name>
    <dbReference type="NCBI Taxonomy" id="2827691"/>
    <lineage>
        <taxon>Viruses</taxon>
        <taxon>Duplodnaviria</taxon>
        <taxon>Heunggongvirae</taxon>
        <taxon>Uroviricota</taxon>
        <taxon>Caudoviricetes</taxon>
    </lineage>
</organism>
<accession>A0A8S5TJB8</accession>
<dbReference type="EMBL" id="BK032836">
    <property type="protein sequence ID" value="DAF63265.1"/>
    <property type="molecule type" value="Genomic_DNA"/>
</dbReference>
<evidence type="ECO:0000313" key="1">
    <source>
        <dbReference type="EMBL" id="DAF63265.1"/>
    </source>
</evidence>
<reference evidence="1" key="1">
    <citation type="journal article" date="2021" name="Proc. Natl. Acad. Sci. U.S.A.">
        <title>A Catalog of Tens of Thousands of Viruses from Human Metagenomes Reveals Hidden Associations with Chronic Diseases.</title>
        <authorList>
            <person name="Tisza M.J."/>
            <person name="Buck C.B."/>
        </authorList>
    </citation>
    <scope>NUCLEOTIDE SEQUENCE</scope>
    <source>
        <strain evidence="1">CtXXl13</strain>
    </source>
</reference>
<proteinExistence type="predicted"/>